<accession>A0A5C3L512</accession>
<keyword evidence="3" id="KW-1185">Reference proteome</keyword>
<feature type="region of interest" description="Disordered" evidence="1">
    <location>
        <begin position="1"/>
        <end position="32"/>
    </location>
</feature>
<name>A0A5C3L512_COPMA</name>
<dbReference type="Proteomes" id="UP000307440">
    <property type="component" value="Unassembled WGS sequence"/>
</dbReference>
<evidence type="ECO:0000313" key="2">
    <source>
        <dbReference type="EMBL" id="TFK23298.1"/>
    </source>
</evidence>
<evidence type="ECO:0000313" key="3">
    <source>
        <dbReference type="Proteomes" id="UP000307440"/>
    </source>
</evidence>
<proteinExistence type="predicted"/>
<sequence length="210" mass="23439">MSSVHPTPTSPSRSPIRSSQREFDYPPPLQTKPADAEIRYASRMNSTGYMVTGSLLAILDAQKLTKLDARQPWLKESFRKYDEGLEAHTQTNFNDFIVVFGINKGKRLVECANSREHLVALSYDKYLRNKHPHFYTALDKYLASEATGPRDNPLAQDLQHVWRDGASVPFLQSILGSGSTGLALKLGYSHSGLGRIVMDGTPIALLDFTR</sequence>
<feature type="compositionally biased region" description="Low complexity" evidence="1">
    <location>
        <begin position="1"/>
        <end position="18"/>
    </location>
</feature>
<organism evidence="2 3">
    <name type="scientific">Coprinopsis marcescibilis</name>
    <name type="common">Agaric fungus</name>
    <name type="synonym">Psathyrella marcescibilis</name>
    <dbReference type="NCBI Taxonomy" id="230819"/>
    <lineage>
        <taxon>Eukaryota</taxon>
        <taxon>Fungi</taxon>
        <taxon>Dikarya</taxon>
        <taxon>Basidiomycota</taxon>
        <taxon>Agaricomycotina</taxon>
        <taxon>Agaricomycetes</taxon>
        <taxon>Agaricomycetidae</taxon>
        <taxon>Agaricales</taxon>
        <taxon>Agaricineae</taxon>
        <taxon>Psathyrellaceae</taxon>
        <taxon>Coprinopsis</taxon>
    </lineage>
</organism>
<dbReference type="AlphaFoldDB" id="A0A5C3L512"/>
<dbReference type="EMBL" id="ML210221">
    <property type="protein sequence ID" value="TFK23298.1"/>
    <property type="molecule type" value="Genomic_DNA"/>
</dbReference>
<evidence type="ECO:0000256" key="1">
    <source>
        <dbReference type="SAM" id="MobiDB-lite"/>
    </source>
</evidence>
<gene>
    <name evidence="2" type="ORF">FA15DRAFT_656811</name>
</gene>
<protein>
    <submittedName>
        <fullName evidence="2">Uncharacterized protein</fullName>
    </submittedName>
</protein>
<reference evidence="2 3" key="1">
    <citation type="journal article" date="2019" name="Nat. Ecol. Evol.">
        <title>Megaphylogeny resolves global patterns of mushroom evolution.</title>
        <authorList>
            <person name="Varga T."/>
            <person name="Krizsan K."/>
            <person name="Foldi C."/>
            <person name="Dima B."/>
            <person name="Sanchez-Garcia M."/>
            <person name="Sanchez-Ramirez S."/>
            <person name="Szollosi G.J."/>
            <person name="Szarkandi J.G."/>
            <person name="Papp V."/>
            <person name="Albert L."/>
            <person name="Andreopoulos W."/>
            <person name="Angelini C."/>
            <person name="Antonin V."/>
            <person name="Barry K.W."/>
            <person name="Bougher N.L."/>
            <person name="Buchanan P."/>
            <person name="Buyck B."/>
            <person name="Bense V."/>
            <person name="Catcheside P."/>
            <person name="Chovatia M."/>
            <person name="Cooper J."/>
            <person name="Damon W."/>
            <person name="Desjardin D."/>
            <person name="Finy P."/>
            <person name="Geml J."/>
            <person name="Haridas S."/>
            <person name="Hughes K."/>
            <person name="Justo A."/>
            <person name="Karasinski D."/>
            <person name="Kautmanova I."/>
            <person name="Kiss B."/>
            <person name="Kocsube S."/>
            <person name="Kotiranta H."/>
            <person name="LaButti K.M."/>
            <person name="Lechner B.E."/>
            <person name="Liimatainen K."/>
            <person name="Lipzen A."/>
            <person name="Lukacs Z."/>
            <person name="Mihaltcheva S."/>
            <person name="Morgado L.N."/>
            <person name="Niskanen T."/>
            <person name="Noordeloos M.E."/>
            <person name="Ohm R.A."/>
            <person name="Ortiz-Santana B."/>
            <person name="Ovrebo C."/>
            <person name="Racz N."/>
            <person name="Riley R."/>
            <person name="Savchenko A."/>
            <person name="Shiryaev A."/>
            <person name="Soop K."/>
            <person name="Spirin V."/>
            <person name="Szebenyi C."/>
            <person name="Tomsovsky M."/>
            <person name="Tulloss R.E."/>
            <person name="Uehling J."/>
            <person name="Grigoriev I.V."/>
            <person name="Vagvolgyi C."/>
            <person name="Papp T."/>
            <person name="Martin F.M."/>
            <person name="Miettinen O."/>
            <person name="Hibbett D.S."/>
            <person name="Nagy L.G."/>
        </authorList>
    </citation>
    <scope>NUCLEOTIDE SEQUENCE [LARGE SCALE GENOMIC DNA]</scope>
    <source>
        <strain evidence="2 3">CBS 121175</strain>
    </source>
</reference>